<dbReference type="EMBL" id="GGEC01014505">
    <property type="protein sequence ID" value="MBW94988.1"/>
    <property type="molecule type" value="Transcribed_RNA"/>
</dbReference>
<proteinExistence type="predicted"/>
<reference evidence="1" key="1">
    <citation type="submission" date="2018-02" db="EMBL/GenBank/DDBJ databases">
        <title>Rhizophora mucronata_Transcriptome.</title>
        <authorList>
            <person name="Meera S.P."/>
            <person name="Sreeshan A."/>
            <person name="Augustine A."/>
        </authorList>
    </citation>
    <scope>NUCLEOTIDE SEQUENCE</scope>
    <source>
        <tissue evidence="1">Leaf</tissue>
    </source>
</reference>
<name>A0A2P2JND8_RHIMU</name>
<protein>
    <submittedName>
        <fullName evidence="1">Uncharacterized protein</fullName>
    </submittedName>
</protein>
<evidence type="ECO:0000313" key="1">
    <source>
        <dbReference type="EMBL" id="MBW94988.1"/>
    </source>
</evidence>
<organism evidence="1">
    <name type="scientific">Rhizophora mucronata</name>
    <name type="common">Asiatic mangrove</name>
    <dbReference type="NCBI Taxonomy" id="61149"/>
    <lineage>
        <taxon>Eukaryota</taxon>
        <taxon>Viridiplantae</taxon>
        <taxon>Streptophyta</taxon>
        <taxon>Embryophyta</taxon>
        <taxon>Tracheophyta</taxon>
        <taxon>Spermatophyta</taxon>
        <taxon>Magnoliopsida</taxon>
        <taxon>eudicotyledons</taxon>
        <taxon>Gunneridae</taxon>
        <taxon>Pentapetalae</taxon>
        <taxon>rosids</taxon>
        <taxon>fabids</taxon>
        <taxon>Malpighiales</taxon>
        <taxon>Rhizophoraceae</taxon>
        <taxon>Rhizophora</taxon>
    </lineage>
</organism>
<sequence length="15" mass="1924">MERAQKWQIYLMLTI</sequence>
<accession>A0A2P2JND8</accession>